<reference evidence="1 2" key="1">
    <citation type="journal article" date="2022" name="Front. Microbiol.">
        <title>High genomic differentiation and limited gene flow indicate recent cryptic speciation within the genus Laspinema (cyanobacteria).</title>
        <authorList>
            <person name="Stanojkovic A."/>
            <person name="Skoupy S."/>
            <person name="Skaloud P."/>
            <person name="Dvorak P."/>
        </authorList>
    </citation>
    <scope>NUCLEOTIDE SEQUENCE [LARGE SCALE GENOMIC DNA]</scope>
    <source>
        <strain evidence="1 2">D2a</strain>
    </source>
</reference>
<dbReference type="Proteomes" id="UP001525890">
    <property type="component" value="Unassembled WGS sequence"/>
</dbReference>
<name>A0ABT2MJY3_9CYAN</name>
<organism evidence="1 2">
    <name type="scientific">Laspinema palackyanum D2a</name>
    <dbReference type="NCBI Taxonomy" id="2953684"/>
    <lineage>
        <taxon>Bacteria</taxon>
        <taxon>Bacillati</taxon>
        <taxon>Cyanobacteriota</taxon>
        <taxon>Cyanophyceae</taxon>
        <taxon>Oscillatoriophycideae</taxon>
        <taxon>Oscillatoriales</taxon>
        <taxon>Laspinemataceae</taxon>
        <taxon>Laspinema</taxon>
        <taxon>Laspinema palackyanum</taxon>
    </lineage>
</organism>
<protein>
    <submittedName>
        <fullName evidence="1">Uncharacterized protein</fullName>
    </submittedName>
</protein>
<sequence length="185" mass="21773">MEYIIYHQRGFGLISAWVAYHKYPNRKLIGWQYDYPIPQFLQSGDRLTIIDFRFPTSIVNQWKSKMEVEQILKTESESATTVAWKKWFPGQSMPLFLKYIQDWNLGKYELPETQLIVEAIASLGWTFKVFDLLASMNYDTLIKFCNNIPKPSTRSKNTHTKTTTKLPLIPHRNQLAKNQLIPRKT</sequence>
<keyword evidence="2" id="KW-1185">Reference proteome</keyword>
<dbReference type="RefSeq" id="WP_368004788.1">
    <property type="nucleotide sequence ID" value="NZ_JAMXFF010000002.1"/>
</dbReference>
<evidence type="ECO:0000313" key="1">
    <source>
        <dbReference type="EMBL" id="MCT7965051.1"/>
    </source>
</evidence>
<gene>
    <name evidence="1" type="ORF">NG799_01730</name>
</gene>
<comment type="caution">
    <text evidence="1">The sequence shown here is derived from an EMBL/GenBank/DDBJ whole genome shotgun (WGS) entry which is preliminary data.</text>
</comment>
<evidence type="ECO:0000313" key="2">
    <source>
        <dbReference type="Proteomes" id="UP001525890"/>
    </source>
</evidence>
<accession>A0ABT2MJY3</accession>
<dbReference type="EMBL" id="JAMXFF010000002">
    <property type="protein sequence ID" value="MCT7965051.1"/>
    <property type="molecule type" value="Genomic_DNA"/>
</dbReference>
<proteinExistence type="predicted"/>